<protein>
    <recommendedName>
        <fullName evidence="3">SUKH-4 family immunity protein</fullName>
    </recommendedName>
</protein>
<organism evidence="1 2">
    <name type="scientific">Deinococcus xianganensis</name>
    <dbReference type="NCBI Taxonomy" id="1507289"/>
    <lineage>
        <taxon>Bacteria</taxon>
        <taxon>Thermotogati</taxon>
        <taxon>Deinococcota</taxon>
        <taxon>Deinococci</taxon>
        <taxon>Deinococcales</taxon>
        <taxon>Deinococcaceae</taxon>
        <taxon>Deinococcus</taxon>
    </lineage>
</organism>
<dbReference type="InterPro" id="IPR025851">
    <property type="entry name" value="SUKH-4"/>
</dbReference>
<evidence type="ECO:0000313" key="2">
    <source>
        <dbReference type="Proteomes" id="UP000430519"/>
    </source>
</evidence>
<dbReference type="Proteomes" id="UP000430519">
    <property type="component" value="Unassembled WGS sequence"/>
</dbReference>
<keyword evidence="2" id="KW-1185">Reference proteome</keyword>
<evidence type="ECO:0008006" key="3">
    <source>
        <dbReference type="Google" id="ProtNLM"/>
    </source>
</evidence>
<name>A0A6I4YQ87_9DEIO</name>
<reference evidence="1 2" key="1">
    <citation type="submission" date="2019-11" db="EMBL/GenBank/DDBJ databases">
        <title>Genome sequence of Deinococcus xianganensis Y35, AI-2 producing algicidal bacterium, isolated from lake water.</title>
        <authorList>
            <person name="Li Y."/>
        </authorList>
    </citation>
    <scope>NUCLEOTIDE SEQUENCE [LARGE SCALE GENOMIC DNA]</scope>
    <source>
        <strain evidence="1 2">Y35</strain>
    </source>
</reference>
<dbReference type="RefSeq" id="WP_160982690.1">
    <property type="nucleotide sequence ID" value="NZ_WVHK01000190.1"/>
</dbReference>
<dbReference type="EMBL" id="WVHK01000190">
    <property type="protein sequence ID" value="MXV22064.1"/>
    <property type="molecule type" value="Genomic_DNA"/>
</dbReference>
<gene>
    <name evidence="1" type="ORF">GLX28_20815</name>
</gene>
<dbReference type="Pfam" id="PF14435">
    <property type="entry name" value="SUKH-4"/>
    <property type="match status" value="1"/>
</dbReference>
<comment type="caution">
    <text evidence="1">The sequence shown here is derived from an EMBL/GenBank/DDBJ whole genome shotgun (WGS) entry which is preliminary data.</text>
</comment>
<sequence length="189" mass="20678">MNACQRLIRSEWGQALCAYEPASLTPWPLGNDNLVFLTEMGLPPHATDGGNLVIRFYAAEAFHFMRVHDVHGICIGETDVGVAVLVDAHTGHVWAGDATGCTFMNASLEALLCCMAMYHQEFIACPLNAEDEGESDDDDLPGTPATRARAERLRARLNAIDPLALHESTQGEDVSMWAYIVEEVEYGVI</sequence>
<accession>A0A6I4YQ87</accession>
<evidence type="ECO:0000313" key="1">
    <source>
        <dbReference type="EMBL" id="MXV22064.1"/>
    </source>
</evidence>
<proteinExistence type="predicted"/>
<dbReference type="AlphaFoldDB" id="A0A6I4YQ87"/>